<evidence type="ECO:0000313" key="3">
    <source>
        <dbReference type="Proteomes" id="UP000266673"/>
    </source>
</evidence>
<organism evidence="2 3">
    <name type="scientific">Gigaspora rosea</name>
    <dbReference type="NCBI Taxonomy" id="44941"/>
    <lineage>
        <taxon>Eukaryota</taxon>
        <taxon>Fungi</taxon>
        <taxon>Fungi incertae sedis</taxon>
        <taxon>Mucoromycota</taxon>
        <taxon>Glomeromycotina</taxon>
        <taxon>Glomeromycetes</taxon>
        <taxon>Diversisporales</taxon>
        <taxon>Gigasporaceae</taxon>
        <taxon>Gigaspora</taxon>
    </lineage>
</organism>
<evidence type="ECO:0000313" key="2">
    <source>
        <dbReference type="EMBL" id="RIB15365.1"/>
    </source>
</evidence>
<keyword evidence="3" id="KW-1185">Reference proteome</keyword>
<dbReference type="AlphaFoldDB" id="A0A397UYY9"/>
<comment type="caution">
    <text evidence="2">The sequence shown here is derived from an EMBL/GenBank/DDBJ whole genome shotgun (WGS) entry which is preliminary data.</text>
</comment>
<keyword evidence="1" id="KW-0732">Signal</keyword>
<evidence type="ECO:0008006" key="4">
    <source>
        <dbReference type="Google" id="ProtNLM"/>
    </source>
</evidence>
<evidence type="ECO:0000256" key="1">
    <source>
        <dbReference type="SAM" id="SignalP"/>
    </source>
</evidence>
<feature type="chain" id="PRO_5017265223" description="Phosphatidylglycerol/phosphatidylinositol transfer protein" evidence="1">
    <location>
        <begin position="21"/>
        <end position="157"/>
    </location>
</feature>
<reference evidence="2 3" key="1">
    <citation type="submission" date="2018-06" db="EMBL/GenBank/DDBJ databases">
        <title>Comparative genomics reveals the genomic features of Rhizophagus irregularis, R. cerebriforme, R. diaphanum and Gigaspora rosea, and their symbiotic lifestyle signature.</title>
        <authorList>
            <person name="Morin E."/>
            <person name="San Clemente H."/>
            <person name="Chen E.C.H."/>
            <person name="De La Providencia I."/>
            <person name="Hainaut M."/>
            <person name="Kuo A."/>
            <person name="Kohler A."/>
            <person name="Murat C."/>
            <person name="Tang N."/>
            <person name="Roy S."/>
            <person name="Loubradou J."/>
            <person name="Henrissat B."/>
            <person name="Grigoriev I.V."/>
            <person name="Corradi N."/>
            <person name="Roux C."/>
            <person name="Martin F.M."/>
        </authorList>
    </citation>
    <scope>NUCLEOTIDE SEQUENCE [LARGE SCALE GENOMIC DNA]</scope>
    <source>
        <strain evidence="2 3">DAOM 194757</strain>
    </source>
</reference>
<feature type="signal peptide" evidence="1">
    <location>
        <begin position="1"/>
        <end position="20"/>
    </location>
</feature>
<dbReference type="OrthoDB" id="10435703at2759"/>
<protein>
    <recommendedName>
        <fullName evidence="4">Phosphatidylglycerol/phosphatidylinositol transfer protein</fullName>
    </recommendedName>
</protein>
<name>A0A397UYY9_9GLOM</name>
<dbReference type="Proteomes" id="UP000266673">
    <property type="component" value="Unassembled WGS sequence"/>
</dbReference>
<dbReference type="EMBL" id="QKWP01000749">
    <property type="protein sequence ID" value="RIB15365.1"/>
    <property type="molecule type" value="Genomic_DNA"/>
</dbReference>
<accession>A0A397UYY9</accession>
<gene>
    <name evidence="2" type="ORF">C2G38_2093396</name>
</gene>
<proteinExistence type="predicted"/>
<sequence length="157" mass="17552">MERNFIFTFILLLIPFVINAEPCYHSPTPPLLSLSINLSNASNPNTKIAQLSISQKPDYNIYNDTRILAEVYSENDVQNKETEYFFELCALSNITCPFPAGNSYSAQTNFSVPFNTKVIAVSVSTEFEKYIGCEVIVFQNITIPTLTTSIPTSTPHP</sequence>